<protein>
    <recommendedName>
        <fullName evidence="6">Ankyrin repeat protein</fullName>
    </recommendedName>
</protein>
<keyword evidence="2 3" id="KW-0040">ANK repeat</keyword>
<evidence type="ECO:0000256" key="1">
    <source>
        <dbReference type="ARBA" id="ARBA00022737"/>
    </source>
</evidence>
<dbReference type="Gene3D" id="1.25.40.20">
    <property type="entry name" value="Ankyrin repeat-containing domain"/>
    <property type="match status" value="4"/>
</dbReference>
<dbReference type="PANTHER" id="PTHR24173">
    <property type="entry name" value="ANKYRIN REPEAT CONTAINING"/>
    <property type="match status" value="1"/>
</dbReference>
<reference evidence="4" key="1">
    <citation type="submission" date="2022-01" db="EMBL/GenBank/DDBJ databases">
        <authorList>
            <person name="King R."/>
        </authorList>
    </citation>
    <scope>NUCLEOTIDE SEQUENCE</scope>
</reference>
<dbReference type="Proteomes" id="UP001152799">
    <property type="component" value="Unassembled WGS sequence"/>
</dbReference>
<proteinExistence type="predicted"/>
<feature type="repeat" description="ANK" evidence="3">
    <location>
        <begin position="346"/>
        <end position="378"/>
    </location>
</feature>
<sequence length="442" mass="50275">MVDCVQIMRENSQAFLYNLKTTDFTLKHGTKGFLQENDGSILCLETGDVDVTRVLLAQVLINFKTDTILKEKLNEIIFTNFNSFIKLTAEENKKFLKNFPELLVCILDNKEQLLNQQSHILESWINIIKENGRKIIFIMKNSKHMEKTMMNNEMTNIFTLKLNELWKKNEILLTNNEALCEIENNLVNIESTSARALDECTDINLKEVESTAKTLSHDEATTKDADFKIFLQSLGLKQLDAIDENGNTQLHLAARDGKRKIVELLLVHDGAKKDIKNNDGKTSLHYAAENGRSAIVHLLLENGFNVNATDKYRNTPLHYASSNHNDTHLIEILLKFGAEIERKDKFGRTALHFASQNGHSAVVNSLLKNSADLNVLENNGDTPLHYATSNNKPEVVLLLLEHGALLNIENKQQQNVLNLTKKLKRTKRTRIIQILENHVITK</sequence>
<dbReference type="SMART" id="SM00248">
    <property type="entry name" value="ANK"/>
    <property type="match status" value="5"/>
</dbReference>
<organism evidence="4 5">
    <name type="scientific">Ceutorhynchus assimilis</name>
    <name type="common">cabbage seed weevil</name>
    <dbReference type="NCBI Taxonomy" id="467358"/>
    <lineage>
        <taxon>Eukaryota</taxon>
        <taxon>Metazoa</taxon>
        <taxon>Ecdysozoa</taxon>
        <taxon>Arthropoda</taxon>
        <taxon>Hexapoda</taxon>
        <taxon>Insecta</taxon>
        <taxon>Pterygota</taxon>
        <taxon>Neoptera</taxon>
        <taxon>Endopterygota</taxon>
        <taxon>Coleoptera</taxon>
        <taxon>Polyphaga</taxon>
        <taxon>Cucujiformia</taxon>
        <taxon>Curculionidae</taxon>
        <taxon>Ceutorhynchinae</taxon>
        <taxon>Ceutorhynchus</taxon>
    </lineage>
</organism>
<dbReference type="SUPFAM" id="SSF48403">
    <property type="entry name" value="Ankyrin repeat"/>
    <property type="match status" value="1"/>
</dbReference>
<evidence type="ECO:0000256" key="2">
    <source>
        <dbReference type="ARBA" id="ARBA00023043"/>
    </source>
</evidence>
<evidence type="ECO:0000256" key="3">
    <source>
        <dbReference type="PROSITE-ProRule" id="PRU00023"/>
    </source>
</evidence>
<evidence type="ECO:0008006" key="6">
    <source>
        <dbReference type="Google" id="ProtNLM"/>
    </source>
</evidence>
<feature type="repeat" description="ANK" evidence="3">
    <location>
        <begin position="245"/>
        <end position="278"/>
    </location>
</feature>
<dbReference type="OrthoDB" id="10254927at2759"/>
<keyword evidence="1" id="KW-0677">Repeat</keyword>
<evidence type="ECO:0000313" key="4">
    <source>
        <dbReference type="EMBL" id="CAH1183540.1"/>
    </source>
</evidence>
<dbReference type="EMBL" id="CAKJTU040000018">
    <property type="protein sequence ID" value="CAH1183540.1"/>
    <property type="molecule type" value="Genomic_DNA"/>
</dbReference>
<feature type="repeat" description="ANK" evidence="3">
    <location>
        <begin position="279"/>
        <end position="311"/>
    </location>
</feature>
<keyword evidence="5" id="KW-1185">Reference proteome</keyword>
<accession>A0A9P0DW41</accession>
<dbReference type="PRINTS" id="PR01415">
    <property type="entry name" value="ANKYRIN"/>
</dbReference>
<dbReference type="InterPro" id="IPR002110">
    <property type="entry name" value="Ankyrin_rpt"/>
</dbReference>
<dbReference type="PROSITE" id="PS50297">
    <property type="entry name" value="ANK_REP_REGION"/>
    <property type="match status" value="5"/>
</dbReference>
<gene>
    <name evidence="4" type="ORF">CEUTPL_LOCUS14606</name>
</gene>
<comment type="caution">
    <text evidence="4">The sequence shown here is derived from an EMBL/GenBank/DDBJ whole genome shotgun (WGS) entry which is preliminary data.</text>
</comment>
<dbReference type="PANTHER" id="PTHR24173:SF74">
    <property type="entry name" value="ANKYRIN REPEAT DOMAIN-CONTAINING PROTEIN 16"/>
    <property type="match status" value="1"/>
</dbReference>
<dbReference type="Pfam" id="PF12796">
    <property type="entry name" value="Ank_2"/>
    <property type="match status" value="2"/>
</dbReference>
<dbReference type="AlphaFoldDB" id="A0A9P0DW41"/>
<name>A0A9P0DW41_9CUCU</name>
<dbReference type="InterPro" id="IPR036770">
    <property type="entry name" value="Ankyrin_rpt-contain_sf"/>
</dbReference>
<feature type="repeat" description="ANK" evidence="3">
    <location>
        <begin position="379"/>
        <end position="411"/>
    </location>
</feature>
<evidence type="ECO:0000313" key="5">
    <source>
        <dbReference type="Proteomes" id="UP001152799"/>
    </source>
</evidence>
<feature type="repeat" description="ANK" evidence="3">
    <location>
        <begin position="312"/>
        <end position="345"/>
    </location>
</feature>
<dbReference type="PROSITE" id="PS50088">
    <property type="entry name" value="ANK_REPEAT"/>
    <property type="match status" value="5"/>
</dbReference>